<feature type="region of interest" description="Disordered" evidence="2">
    <location>
        <begin position="92"/>
        <end position="118"/>
    </location>
</feature>
<evidence type="ECO:0000256" key="2">
    <source>
        <dbReference type="SAM" id="MobiDB-lite"/>
    </source>
</evidence>
<dbReference type="Proteomes" id="UP000248985">
    <property type="component" value="Chromosome 1"/>
</dbReference>
<evidence type="ECO:0000256" key="1">
    <source>
        <dbReference type="ARBA" id="ARBA00009199"/>
    </source>
</evidence>
<gene>
    <name evidence="4" type="primary">nylA</name>
    <name evidence="4" type="ORF">NCTC2665_01127</name>
</gene>
<evidence type="ECO:0000313" key="5">
    <source>
        <dbReference type="Proteomes" id="UP000248985"/>
    </source>
</evidence>
<protein>
    <submittedName>
        <fullName evidence="4">6-aminohexanoate-cyclic-dimer hydrolase</fullName>
        <ecNumber evidence="4">3.5.2.12</ecNumber>
    </submittedName>
</protein>
<accession>A0A7Z7P8G3</accession>
<evidence type="ECO:0000259" key="3">
    <source>
        <dbReference type="Pfam" id="PF01425"/>
    </source>
</evidence>
<feature type="domain" description="Amidase" evidence="3">
    <location>
        <begin position="56"/>
        <end position="497"/>
    </location>
</feature>
<sequence length="513" mass="52775">MTRPTPVRLGRMQTSDAAPAADDDRTPSAPGPARLLDRSAVRLREDLAAGALSAREVTEAALAAAQAHADLGAFALLDAEGARTRAAELDAAHPRVAPRAVPGPHTSPAPDDDGAPASLHGLPLAYKDLIDVRGMPTRFGSALLADAPPAAQDDPLALRLRAAGTVTLGKTTVPEFGLDSYSENLVTAPARNPLDPARTAGGSSGGAAAAVAAGILPFAPGSDGGGSIRIPAAACGLVGLKPGRGELPMDEHADTVRNLTVSGPLAHTVEDAALLYDVLLSPEGLPGRVLPDLRRTVETARAGGAVDARRIGVTTASPFASNLEISLARPAVTALTKAAAALDAGGQAVEDLSPYYGEDYHRDFRTVWTAGLLRAPLPEDAEAHVGAVAAHFLRTARAAGRAELDDAAHRLEEWARGVRAQFAAVDVVMTPVLATAPPPVGHFLAMEPEANYEAQCAFTPYTSMVNVLGLPAVAVPVLRDERGLNWSVQLIGRPGTSAPLLALAAHLELLLAG</sequence>
<dbReference type="PANTHER" id="PTHR11895">
    <property type="entry name" value="TRANSAMIDASE"/>
    <property type="match status" value="1"/>
</dbReference>
<name>A0A7Z7P8G3_MICLC</name>
<feature type="compositionally biased region" description="Low complexity" evidence="2">
    <location>
        <begin position="94"/>
        <end position="104"/>
    </location>
</feature>
<dbReference type="InterPro" id="IPR023631">
    <property type="entry name" value="Amidase_dom"/>
</dbReference>
<dbReference type="EMBL" id="LS483396">
    <property type="protein sequence ID" value="SQG48349.1"/>
    <property type="molecule type" value="Genomic_DNA"/>
</dbReference>
<dbReference type="InterPro" id="IPR000120">
    <property type="entry name" value="Amidase"/>
</dbReference>
<dbReference type="GO" id="GO:0019874">
    <property type="term" value="F:6-aminohexanoate-cyclic-dimer hydrolase activity"/>
    <property type="evidence" value="ECO:0007669"/>
    <property type="project" value="UniProtKB-EC"/>
</dbReference>
<dbReference type="PROSITE" id="PS00571">
    <property type="entry name" value="AMIDASES"/>
    <property type="match status" value="1"/>
</dbReference>
<reference evidence="4 5" key="1">
    <citation type="submission" date="2018-06" db="EMBL/GenBank/DDBJ databases">
        <authorList>
            <consortium name="Pathogen Informatics"/>
            <person name="Doyle S."/>
        </authorList>
    </citation>
    <scope>NUCLEOTIDE SEQUENCE [LARGE SCALE GENOMIC DNA]</scope>
    <source>
        <strain evidence="4 5">NCTC2665</strain>
    </source>
</reference>
<feature type="region of interest" description="Disordered" evidence="2">
    <location>
        <begin position="1"/>
        <end position="36"/>
    </location>
</feature>
<organism evidence="4 5">
    <name type="scientific">Micrococcus luteus (strain ATCC 4698 / DSM 20030 / JCM 1464 / CCM 169 / CCUG 5858 / IAM 1056 / NBRC 3333 / NCIMB 9278 / NCTC 2665 / VKM Ac-2230)</name>
    <name type="common">Micrococcus lysodeikticus</name>
    <dbReference type="NCBI Taxonomy" id="465515"/>
    <lineage>
        <taxon>Bacteria</taxon>
        <taxon>Bacillati</taxon>
        <taxon>Actinomycetota</taxon>
        <taxon>Actinomycetes</taxon>
        <taxon>Micrococcales</taxon>
        <taxon>Micrococcaceae</taxon>
        <taxon>Micrococcus</taxon>
    </lineage>
</organism>
<dbReference type="Pfam" id="PF01425">
    <property type="entry name" value="Amidase"/>
    <property type="match status" value="1"/>
</dbReference>
<dbReference type="PANTHER" id="PTHR11895:SF7">
    <property type="entry name" value="GLUTAMYL-TRNA(GLN) AMIDOTRANSFERASE SUBUNIT A, MITOCHONDRIAL"/>
    <property type="match status" value="1"/>
</dbReference>
<keyword evidence="4" id="KW-0378">Hydrolase</keyword>
<comment type="similarity">
    <text evidence="1">Belongs to the amidase family.</text>
</comment>
<dbReference type="InterPro" id="IPR036928">
    <property type="entry name" value="AS_sf"/>
</dbReference>
<proteinExistence type="inferred from homology"/>
<dbReference type="SUPFAM" id="SSF75304">
    <property type="entry name" value="Amidase signature (AS) enzymes"/>
    <property type="match status" value="1"/>
</dbReference>
<dbReference type="Gene3D" id="3.90.1300.10">
    <property type="entry name" value="Amidase signature (AS) domain"/>
    <property type="match status" value="1"/>
</dbReference>
<dbReference type="AlphaFoldDB" id="A0A7Z7P8G3"/>
<dbReference type="InterPro" id="IPR020556">
    <property type="entry name" value="Amidase_CS"/>
</dbReference>
<dbReference type="EC" id="3.5.2.12" evidence="4"/>
<evidence type="ECO:0000313" key="4">
    <source>
        <dbReference type="EMBL" id="SQG48349.1"/>
    </source>
</evidence>